<evidence type="ECO:0000256" key="2">
    <source>
        <dbReference type="ARBA" id="ARBA00022679"/>
    </source>
</evidence>
<comment type="similarity">
    <text evidence="1 6">Belongs to the IPP transferase family.</text>
</comment>
<organism evidence="7 8">
    <name type="scientific">Synchytrium endobioticum</name>
    <dbReference type="NCBI Taxonomy" id="286115"/>
    <lineage>
        <taxon>Eukaryota</taxon>
        <taxon>Fungi</taxon>
        <taxon>Fungi incertae sedis</taxon>
        <taxon>Chytridiomycota</taxon>
        <taxon>Chytridiomycota incertae sedis</taxon>
        <taxon>Chytridiomycetes</taxon>
        <taxon>Synchytriales</taxon>
        <taxon>Synchytriaceae</taxon>
        <taxon>Synchytrium</taxon>
    </lineage>
</organism>
<dbReference type="AlphaFoldDB" id="A0A507D7M0"/>
<dbReference type="STRING" id="286115.A0A507D7M0"/>
<evidence type="ECO:0000313" key="7">
    <source>
        <dbReference type="EMBL" id="TPX47493.1"/>
    </source>
</evidence>
<dbReference type="GO" id="GO:0006400">
    <property type="term" value="P:tRNA modification"/>
    <property type="evidence" value="ECO:0007669"/>
    <property type="project" value="TreeGrafter"/>
</dbReference>
<dbReference type="Pfam" id="PF01715">
    <property type="entry name" value="IPPT"/>
    <property type="match status" value="1"/>
</dbReference>
<dbReference type="Gene3D" id="1.10.20.140">
    <property type="match status" value="1"/>
</dbReference>
<dbReference type="Gene3D" id="3.30.160.60">
    <property type="entry name" value="Classic Zinc Finger"/>
    <property type="match status" value="1"/>
</dbReference>
<keyword evidence="2 6" id="KW-0808">Transferase</keyword>
<name>A0A507D7M0_9FUNG</name>
<keyword evidence="4 6" id="KW-0067">ATP-binding</keyword>
<evidence type="ECO:0000256" key="4">
    <source>
        <dbReference type="ARBA" id="ARBA00022840"/>
    </source>
</evidence>
<dbReference type="GO" id="GO:0005739">
    <property type="term" value="C:mitochondrion"/>
    <property type="evidence" value="ECO:0007669"/>
    <property type="project" value="TreeGrafter"/>
</dbReference>
<reference evidence="7 8" key="1">
    <citation type="journal article" date="2019" name="Sci. Rep.">
        <title>Comparative genomics of chytrid fungi reveal insights into the obligate biotrophic and pathogenic lifestyle of Synchytrium endobioticum.</title>
        <authorList>
            <person name="van de Vossenberg B.T.L.H."/>
            <person name="Warris S."/>
            <person name="Nguyen H.D.T."/>
            <person name="van Gent-Pelzer M.P.E."/>
            <person name="Joly D.L."/>
            <person name="van de Geest H.C."/>
            <person name="Bonants P.J.M."/>
            <person name="Smith D.S."/>
            <person name="Levesque C.A."/>
            <person name="van der Lee T.A.J."/>
        </authorList>
    </citation>
    <scope>NUCLEOTIDE SEQUENCE [LARGE SCALE GENOMIC DNA]</scope>
    <source>
        <strain evidence="7 8">MB42</strain>
    </source>
</reference>
<dbReference type="EC" id="2.5.1.75" evidence="5"/>
<dbReference type="HAMAP" id="MF_00185">
    <property type="entry name" value="IPP_trans"/>
    <property type="match status" value="1"/>
</dbReference>
<keyword evidence="5" id="KW-0819">tRNA processing</keyword>
<dbReference type="VEuPathDB" id="FungiDB:SeMB42_g03295"/>
<dbReference type="NCBIfam" id="TIGR00174">
    <property type="entry name" value="miaA"/>
    <property type="match status" value="1"/>
</dbReference>
<dbReference type="EMBL" id="QEAN01000115">
    <property type="protein sequence ID" value="TPX47493.1"/>
    <property type="molecule type" value="Genomic_DNA"/>
</dbReference>
<gene>
    <name evidence="7" type="primary">MOD5</name>
    <name evidence="7" type="ORF">SeMB42_g03295</name>
</gene>
<dbReference type="SUPFAM" id="SSF52540">
    <property type="entry name" value="P-loop containing nucleoside triphosphate hydrolases"/>
    <property type="match status" value="1"/>
</dbReference>
<evidence type="ECO:0000256" key="3">
    <source>
        <dbReference type="ARBA" id="ARBA00022741"/>
    </source>
</evidence>
<comment type="catalytic activity">
    <reaction evidence="5">
        <text>adenosine(37) in tRNA + dimethylallyl diphosphate = N(6)-dimethylallyladenosine(37) in tRNA + diphosphate</text>
        <dbReference type="Rhea" id="RHEA:26482"/>
        <dbReference type="Rhea" id="RHEA-COMP:10162"/>
        <dbReference type="Rhea" id="RHEA-COMP:10375"/>
        <dbReference type="ChEBI" id="CHEBI:33019"/>
        <dbReference type="ChEBI" id="CHEBI:57623"/>
        <dbReference type="ChEBI" id="CHEBI:74411"/>
        <dbReference type="ChEBI" id="CHEBI:74415"/>
        <dbReference type="EC" id="2.5.1.75"/>
    </reaction>
</comment>
<dbReference type="InterPro" id="IPR018022">
    <property type="entry name" value="IPT"/>
</dbReference>
<dbReference type="InterPro" id="IPR039657">
    <property type="entry name" value="Dimethylallyltransferase"/>
</dbReference>
<evidence type="ECO:0000256" key="5">
    <source>
        <dbReference type="RuleBase" id="RU003783"/>
    </source>
</evidence>
<dbReference type="PANTHER" id="PTHR11088:SF89">
    <property type="entry name" value="TRNA DIMETHYLALLYLTRANSFERASE"/>
    <property type="match status" value="1"/>
</dbReference>
<sequence length="509" mass="58272">MYSGRKSKLSIELAKAIGGEIINADSMQVYRGLDVVTNKIPEHEREGIPHHLMDVVDWEQEYSVIDFTRDALAKIADMHSRNVHPILVGGTHYYIQSLLWKNMLIADANVDNKQPHPSLSEDDRSLIEPFLEDIDAGQSAMYDARMYEVLRELDPVMAERWHPNDARKVRRSLEVFYTTGRRHSDWLEEQRQSNLQDESAPTIRFPSCVFWVYAEPSVLGRRLDDRVDLMIKEGMFDELRNMMRLWQSSNTKDTQPDYTRGIFQTIGFKEFNDYLVSLSSEHLVNAERLVDEGIQAMKIATRQYARRQTHWIRNRLGPRVFDERKRGGRFGFYALDATDLSQWDATASQTAIGIAKQFLDWTSDLPAASPLLQQLIPEINPQASLSVTEWKKFTCDVCLDANGQFRVLNGPSEWEAHLKSRIHRKRVDYIKNDLDNDGGSDVGGEELGLDVMEDGTQYMNTLLAHESVSEQELFAELALHGGVMFVSGEACLFSEPEYFRAIASTPDIV</sequence>
<evidence type="ECO:0000256" key="1">
    <source>
        <dbReference type="ARBA" id="ARBA00005842"/>
    </source>
</evidence>
<dbReference type="Proteomes" id="UP000317494">
    <property type="component" value="Unassembled WGS sequence"/>
</dbReference>
<dbReference type="GO" id="GO:0005524">
    <property type="term" value="F:ATP binding"/>
    <property type="evidence" value="ECO:0007669"/>
    <property type="project" value="UniProtKB-KW"/>
</dbReference>
<protein>
    <recommendedName>
        <fullName evidence="5">tRNA dimethylallyltransferase</fullName>
        <ecNumber evidence="5">2.5.1.75</ecNumber>
    </recommendedName>
</protein>
<dbReference type="Gene3D" id="3.40.50.300">
    <property type="entry name" value="P-loop containing nucleotide triphosphate hydrolases"/>
    <property type="match status" value="1"/>
</dbReference>
<keyword evidence="8" id="KW-1185">Reference proteome</keyword>
<dbReference type="GO" id="GO:0052381">
    <property type="term" value="F:tRNA dimethylallyltransferase activity"/>
    <property type="evidence" value="ECO:0007669"/>
    <property type="project" value="UniProtKB-EC"/>
</dbReference>
<dbReference type="InterPro" id="IPR027417">
    <property type="entry name" value="P-loop_NTPase"/>
</dbReference>
<proteinExistence type="inferred from homology"/>
<dbReference type="PANTHER" id="PTHR11088">
    <property type="entry name" value="TRNA DIMETHYLALLYLTRANSFERASE"/>
    <property type="match status" value="1"/>
</dbReference>
<keyword evidence="3 6" id="KW-0547">Nucleotide-binding</keyword>
<evidence type="ECO:0000256" key="6">
    <source>
        <dbReference type="RuleBase" id="RU003785"/>
    </source>
</evidence>
<comment type="caution">
    <text evidence="7">The sequence shown here is derived from an EMBL/GenBank/DDBJ whole genome shotgun (WGS) entry which is preliminary data.</text>
</comment>
<accession>A0A507D7M0</accession>
<evidence type="ECO:0000313" key="8">
    <source>
        <dbReference type="Proteomes" id="UP000317494"/>
    </source>
</evidence>